<organism evidence="3">
    <name type="scientific">Spirodela intermedia</name>
    <name type="common">Intermediate duckweed</name>
    <dbReference type="NCBI Taxonomy" id="51605"/>
    <lineage>
        <taxon>Eukaryota</taxon>
        <taxon>Viridiplantae</taxon>
        <taxon>Streptophyta</taxon>
        <taxon>Embryophyta</taxon>
        <taxon>Tracheophyta</taxon>
        <taxon>Spermatophyta</taxon>
        <taxon>Magnoliopsida</taxon>
        <taxon>Liliopsida</taxon>
        <taxon>Araceae</taxon>
        <taxon>Lemnoideae</taxon>
        <taxon>Spirodela</taxon>
    </lineage>
</organism>
<dbReference type="EMBL" id="CACRZD030000005">
    <property type="protein sequence ID" value="CAA6660407.1"/>
    <property type="molecule type" value="Genomic_DNA"/>
</dbReference>
<evidence type="ECO:0000313" key="4">
    <source>
        <dbReference type="Proteomes" id="UP001189122"/>
    </source>
</evidence>
<dbReference type="PANTHER" id="PTHR37751:SF1">
    <property type="entry name" value="LOW PROTEIN: M-PHASE INDUCER PHOSPHATASE-LIKE PROTEIN"/>
    <property type="match status" value="1"/>
</dbReference>
<dbReference type="AlphaFoldDB" id="A0A7I8ISA2"/>
<dbReference type="Proteomes" id="UP001189122">
    <property type="component" value="Unassembled WGS sequence"/>
</dbReference>
<feature type="domain" description="DUF4378" evidence="2">
    <location>
        <begin position="190"/>
        <end position="326"/>
    </location>
</feature>
<dbReference type="PANTHER" id="PTHR37751">
    <property type="entry name" value="LOW PROTEIN: M-PHASE INDUCER PHOSPHATASE-LIKE PROTEIN"/>
    <property type="match status" value="1"/>
</dbReference>
<proteinExistence type="predicted"/>
<evidence type="ECO:0000313" key="3">
    <source>
        <dbReference type="EMBL" id="CAA2620657.1"/>
    </source>
</evidence>
<protein>
    <recommendedName>
        <fullName evidence="2">DUF4378 domain-containing protein</fullName>
    </recommendedName>
</protein>
<gene>
    <name evidence="3" type="ORF">SI7747_05006826</name>
</gene>
<keyword evidence="4" id="KW-1185">Reference proteome</keyword>
<name>A0A7I8ISA2_SPIIN</name>
<feature type="region of interest" description="Disordered" evidence="1">
    <location>
        <begin position="110"/>
        <end position="177"/>
    </location>
</feature>
<evidence type="ECO:0000259" key="2">
    <source>
        <dbReference type="Pfam" id="PF14309"/>
    </source>
</evidence>
<accession>A0A7I8ISA2</accession>
<reference evidence="3 4" key="1">
    <citation type="submission" date="2019-12" db="EMBL/GenBank/DDBJ databases">
        <authorList>
            <person name="Scholz U."/>
            <person name="Mascher M."/>
            <person name="Fiebig A."/>
        </authorList>
    </citation>
    <scope>NUCLEOTIDE SEQUENCE</scope>
</reference>
<feature type="region of interest" description="Disordered" evidence="1">
    <location>
        <begin position="33"/>
        <end position="66"/>
    </location>
</feature>
<dbReference type="InterPro" id="IPR025486">
    <property type="entry name" value="DUF4378"/>
</dbReference>
<evidence type="ECO:0000256" key="1">
    <source>
        <dbReference type="SAM" id="MobiDB-lite"/>
    </source>
</evidence>
<sequence>MSSARKSWDADPRLSLQLSFKENVAFALGEGNASFLSPSSLSAKSKRRISRLQQDENRSPRQYASDIMKQVKESVARRIAGRSFEDPLAGSTGQKTKAFCHENGRQICSSTAPPSCSPRLRALDSPKNKPASPAPPPRRRLFLSAVPPPRTRSAWTEKWRKRPPARAGSPDPNDASWGELEFRATRRCPSAAARWYSPSHPVDPIVFHQLERSFNRSSGSLRQRCNRKLLFHLVDEVLAELLWQPREPWRRRITDGESLMQSVWSRIRNFSAASCRAAPPDVDALVEADLPAVNVRRLLLHPAVSQEAESVAVELGTSILDSLVAEAAAALLTPSQSRIGSAHEGQRLT</sequence>
<feature type="compositionally biased region" description="Low complexity" evidence="1">
    <location>
        <begin position="33"/>
        <end position="43"/>
    </location>
</feature>
<dbReference type="Pfam" id="PF14309">
    <property type="entry name" value="DUF4378"/>
    <property type="match status" value="1"/>
</dbReference>
<dbReference type="EMBL" id="LR743592">
    <property type="protein sequence ID" value="CAA2620657.1"/>
    <property type="molecule type" value="Genomic_DNA"/>
</dbReference>